<evidence type="ECO:0000256" key="3">
    <source>
        <dbReference type="ARBA" id="ARBA00023163"/>
    </source>
</evidence>
<evidence type="ECO:0000313" key="7">
    <source>
        <dbReference type="Proteomes" id="UP001501725"/>
    </source>
</evidence>
<dbReference type="NCBIfam" id="NF003549">
    <property type="entry name" value="PRK05205.1-5"/>
    <property type="match status" value="1"/>
</dbReference>
<keyword evidence="3 4" id="KW-0804">Transcription</keyword>
<evidence type="ECO:0000313" key="6">
    <source>
        <dbReference type="EMBL" id="GAA4331239.1"/>
    </source>
</evidence>
<dbReference type="PANTHER" id="PTHR11608:SF0">
    <property type="entry name" value="BIFUNCTIONAL PROTEIN PYRR"/>
    <property type="match status" value="1"/>
</dbReference>
<dbReference type="Proteomes" id="UP001501725">
    <property type="component" value="Unassembled WGS sequence"/>
</dbReference>
<comment type="catalytic activity">
    <reaction evidence="4">
        <text>UMP + diphosphate = 5-phospho-alpha-D-ribose 1-diphosphate + uracil</text>
        <dbReference type="Rhea" id="RHEA:13017"/>
        <dbReference type="ChEBI" id="CHEBI:17568"/>
        <dbReference type="ChEBI" id="CHEBI:33019"/>
        <dbReference type="ChEBI" id="CHEBI:57865"/>
        <dbReference type="ChEBI" id="CHEBI:58017"/>
        <dbReference type="EC" id="2.4.2.9"/>
    </reaction>
</comment>
<sequence>MKSILQPEQMTLTLQRLASQLLEDPALLAQTALIGIQPRGVFLSDRLAGLLRREGAPAFDYGHLDITFYRDDVRQELHVPGKTDIGFSIEGKRVVLVDDVLYTGRTIRAALDALMDFGRPARVELLVLINRRYSRELPVQPDYTGRSIDSIVSQKVKVLWAERDGRDEVILLDQED</sequence>
<name>A0ABP8GX36_9BACT</name>
<keyword evidence="7" id="KW-1185">Reference proteome</keyword>
<dbReference type="InterPro" id="IPR000836">
    <property type="entry name" value="PRTase_dom"/>
</dbReference>
<dbReference type="Gene3D" id="3.40.50.2020">
    <property type="match status" value="1"/>
</dbReference>
<evidence type="ECO:0000256" key="2">
    <source>
        <dbReference type="ARBA" id="ARBA00023015"/>
    </source>
</evidence>
<dbReference type="PANTHER" id="PTHR11608">
    <property type="entry name" value="BIFUNCTIONAL PROTEIN PYRR"/>
    <property type="match status" value="1"/>
</dbReference>
<evidence type="ECO:0000256" key="4">
    <source>
        <dbReference type="HAMAP-Rule" id="MF_01219"/>
    </source>
</evidence>
<keyword evidence="4" id="KW-0808">Transferase</keyword>
<comment type="similarity">
    <text evidence="1 4">Belongs to the purine/pyrimidine phosphoribosyltransferase family. PyrR subfamily.</text>
</comment>
<organism evidence="6 7">
    <name type="scientific">Flaviaesturariibacter amylovorans</name>
    <dbReference type="NCBI Taxonomy" id="1084520"/>
    <lineage>
        <taxon>Bacteria</taxon>
        <taxon>Pseudomonadati</taxon>
        <taxon>Bacteroidota</taxon>
        <taxon>Chitinophagia</taxon>
        <taxon>Chitinophagales</taxon>
        <taxon>Chitinophagaceae</taxon>
        <taxon>Flaviaestuariibacter</taxon>
    </lineage>
</organism>
<dbReference type="HAMAP" id="MF_01219">
    <property type="entry name" value="PyrR"/>
    <property type="match status" value="1"/>
</dbReference>
<dbReference type="InterPro" id="IPR023050">
    <property type="entry name" value="PyrR"/>
</dbReference>
<dbReference type="CDD" id="cd06223">
    <property type="entry name" value="PRTases_typeI"/>
    <property type="match status" value="1"/>
</dbReference>
<proteinExistence type="inferred from homology"/>
<evidence type="ECO:0000259" key="5">
    <source>
        <dbReference type="Pfam" id="PF00156"/>
    </source>
</evidence>
<comment type="function">
    <text evidence="4">Also displays a weak uracil phosphoribosyltransferase activity which is not physiologically significant.</text>
</comment>
<reference evidence="7" key="1">
    <citation type="journal article" date="2019" name="Int. J. Syst. Evol. Microbiol.">
        <title>The Global Catalogue of Microorganisms (GCM) 10K type strain sequencing project: providing services to taxonomists for standard genome sequencing and annotation.</title>
        <authorList>
            <consortium name="The Broad Institute Genomics Platform"/>
            <consortium name="The Broad Institute Genome Sequencing Center for Infectious Disease"/>
            <person name="Wu L."/>
            <person name="Ma J."/>
        </authorList>
    </citation>
    <scope>NUCLEOTIDE SEQUENCE [LARGE SCALE GENOMIC DNA]</scope>
    <source>
        <strain evidence="7">JCM 17919</strain>
    </source>
</reference>
<comment type="caution">
    <text evidence="6">The sequence shown here is derived from an EMBL/GenBank/DDBJ whole genome shotgun (WGS) entry which is preliminary data.</text>
</comment>
<dbReference type="InterPro" id="IPR050137">
    <property type="entry name" value="PyrR_bifunctional"/>
</dbReference>
<feature type="domain" description="Phosphoribosyltransferase" evidence="5">
    <location>
        <begin position="3"/>
        <end position="152"/>
    </location>
</feature>
<dbReference type="EC" id="2.4.2.9" evidence="4"/>
<dbReference type="InterPro" id="IPR029057">
    <property type="entry name" value="PRTase-like"/>
</dbReference>
<gene>
    <name evidence="4 6" type="primary">pyrR</name>
    <name evidence="6" type="ORF">GCM10023184_22850</name>
</gene>
<keyword evidence="4 6" id="KW-0328">Glycosyltransferase</keyword>
<dbReference type="Pfam" id="PF00156">
    <property type="entry name" value="Pribosyltran"/>
    <property type="match status" value="1"/>
</dbReference>
<evidence type="ECO:0000256" key="1">
    <source>
        <dbReference type="ARBA" id="ARBA00005565"/>
    </source>
</evidence>
<dbReference type="SUPFAM" id="SSF53271">
    <property type="entry name" value="PRTase-like"/>
    <property type="match status" value="1"/>
</dbReference>
<accession>A0ABP8GX36</accession>
<dbReference type="EMBL" id="BAABGY010000007">
    <property type="protein sequence ID" value="GAA4331239.1"/>
    <property type="molecule type" value="Genomic_DNA"/>
</dbReference>
<protein>
    <recommendedName>
        <fullName evidence="4">Bifunctional protein PyrR</fullName>
    </recommendedName>
    <domain>
        <recommendedName>
            <fullName evidence="4">Pyrimidine operon regulatory protein</fullName>
        </recommendedName>
    </domain>
    <domain>
        <recommendedName>
            <fullName evidence="4">Uracil phosphoribosyltransferase</fullName>
            <shortName evidence="4">UPRTase</shortName>
            <ecNumber evidence="4">2.4.2.9</ecNumber>
        </recommendedName>
    </domain>
</protein>
<dbReference type="RefSeq" id="WP_345255845.1">
    <property type="nucleotide sequence ID" value="NZ_BAABGY010000007.1"/>
</dbReference>
<comment type="function">
    <text evidence="4">Regulates the transcription of the pyrimidine nucleotide (pyr) operon in response to exogenous pyrimidines.</text>
</comment>
<keyword evidence="2 4" id="KW-0805">Transcription regulation</keyword>
<feature type="short sequence motif" description="PRPP-binding" evidence="4">
    <location>
        <begin position="94"/>
        <end position="106"/>
    </location>
</feature>
<dbReference type="GO" id="GO:0016757">
    <property type="term" value="F:glycosyltransferase activity"/>
    <property type="evidence" value="ECO:0007669"/>
    <property type="project" value="UniProtKB-KW"/>
</dbReference>